<keyword evidence="8" id="KW-1185">Reference proteome</keyword>
<dbReference type="GO" id="GO:0009341">
    <property type="term" value="C:beta-galactosidase complex"/>
    <property type="evidence" value="ECO:0007669"/>
    <property type="project" value="InterPro"/>
</dbReference>
<dbReference type="SUPFAM" id="SSF51445">
    <property type="entry name" value="(Trans)glycosidases"/>
    <property type="match status" value="1"/>
</dbReference>
<organism evidence="5 7">
    <name type="scientific">Eisenbergiella tayi</name>
    <dbReference type="NCBI Taxonomy" id="1432052"/>
    <lineage>
        <taxon>Bacteria</taxon>
        <taxon>Bacillati</taxon>
        <taxon>Bacillota</taxon>
        <taxon>Clostridia</taxon>
        <taxon>Lachnospirales</taxon>
        <taxon>Lachnospiraceae</taxon>
        <taxon>Eisenbergiella</taxon>
    </lineage>
</organism>
<feature type="domain" description="Glycoside hydrolase family 42 N-terminal" evidence="3">
    <location>
        <begin position="42"/>
        <end position="191"/>
    </location>
</feature>
<name>A0A1E3ACI5_9FIRM</name>
<dbReference type="EMBL" id="MCGH01000002">
    <property type="protein sequence ID" value="ODM06141.1"/>
    <property type="molecule type" value="Genomic_DNA"/>
</dbReference>
<dbReference type="Pfam" id="PF18120">
    <property type="entry name" value="DUF5597"/>
    <property type="match status" value="1"/>
</dbReference>
<dbReference type="Proteomes" id="UP000094067">
    <property type="component" value="Unassembled WGS sequence"/>
</dbReference>
<feature type="domain" description="DUF5597" evidence="4">
    <location>
        <begin position="359"/>
        <end position="468"/>
    </location>
</feature>
<dbReference type="GO" id="GO:0004565">
    <property type="term" value="F:beta-galactosidase activity"/>
    <property type="evidence" value="ECO:0007669"/>
    <property type="project" value="InterPro"/>
</dbReference>
<evidence type="ECO:0000259" key="4">
    <source>
        <dbReference type="Pfam" id="PF18120"/>
    </source>
</evidence>
<dbReference type="GO" id="GO:0005975">
    <property type="term" value="P:carbohydrate metabolic process"/>
    <property type="evidence" value="ECO:0007669"/>
    <property type="project" value="InterPro"/>
</dbReference>
<gene>
    <name evidence="5" type="ORF">BEI61_02030</name>
    <name evidence="6" type="ORF">BEI63_16880</name>
</gene>
<dbReference type="EMBL" id="MEHD01000025">
    <property type="protein sequence ID" value="ODR54617.1"/>
    <property type="molecule type" value="Genomic_DNA"/>
</dbReference>
<dbReference type="Pfam" id="PF02449">
    <property type="entry name" value="Glyco_hydro_42"/>
    <property type="match status" value="1"/>
</dbReference>
<evidence type="ECO:0000313" key="6">
    <source>
        <dbReference type="EMBL" id="ODR54617.1"/>
    </source>
</evidence>
<dbReference type="Proteomes" id="UP000094869">
    <property type="component" value="Unassembled WGS sequence"/>
</dbReference>
<accession>A0A1E3ACI5</accession>
<dbReference type="RefSeq" id="WP_069152191.1">
    <property type="nucleotide sequence ID" value="NZ_DAWDRA010000414.1"/>
</dbReference>
<sequence length="494" mass="56738">MSSNIELRNINGKQLIYVEGDPFLILSFQLDCDSCYDAGTIDRMMKNAVKMGCTGISLLLYWRLIEPEEGKYDMTILKSMLDSAAAYGLKIVLVWFGSYKNACMHYAPDWVIRDRTRFARVIKEDGSIAPFVACPNGKELLEKDIAAVSQVFLFLKSEDTQNTVILFQVNNETGIIGNTDRCHCKVCENLFIEGGYREKYPDNAAEAFMAESILSYQEAIAKKAKEIYDIPCYMNCWLAQHSPDSIPGYTYPCGGPVYRVLDIYRDKKKYVDFVSPDIYTPGYRDFMRIAEEYCFEGNPLYVAEHALGKSSRAYKNVYYAFGEFGALGFDPWAIDCAYPDMMESPLCDCFHERWSDEAYDMLESFVPIRDCMIPVAENMGTVRLQYWVQEEGETSVTLLFEDVAVKVDYCKPEFGASRGIVIRMDDKEFIVLGCKSTFCFLDRNGEKLRLKDSWRGTYKKRKFIRERRNTISWNDDAFTVMLKECGVTLNILDE</sequence>
<evidence type="ECO:0000313" key="5">
    <source>
        <dbReference type="EMBL" id="ODM06141.1"/>
    </source>
</evidence>
<dbReference type="AlphaFoldDB" id="A0A1E3ACI5"/>
<dbReference type="Gene3D" id="3.20.20.80">
    <property type="entry name" value="Glycosidases"/>
    <property type="match status" value="1"/>
</dbReference>
<dbReference type="InterPro" id="IPR013529">
    <property type="entry name" value="Glyco_hydro_42_N"/>
</dbReference>
<keyword evidence="2" id="KW-0326">Glycosidase</keyword>
<evidence type="ECO:0000256" key="1">
    <source>
        <dbReference type="ARBA" id="ARBA00022801"/>
    </source>
</evidence>
<dbReference type="InterPro" id="IPR017853">
    <property type="entry name" value="GH"/>
</dbReference>
<evidence type="ECO:0000313" key="7">
    <source>
        <dbReference type="Proteomes" id="UP000094067"/>
    </source>
</evidence>
<comment type="caution">
    <text evidence="5">The sequence shown here is derived from an EMBL/GenBank/DDBJ whole genome shotgun (WGS) entry which is preliminary data.</text>
</comment>
<evidence type="ECO:0000313" key="8">
    <source>
        <dbReference type="Proteomes" id="UP000094869"/>
    </source>
</evidence>
<dbReference type="InterPro" id="IPR040719">
    <property type="entry name" value="DUF5597"/>
</dbReference>
<evidence type="ECO:0000259" key="3">
    <source>
        <dbReference type="Pfam" id="PF02449"/>
    </source>
</evidence>
<keyword evidence="1" id="KW-0378">Hydrolase</keyword>
<reference evidence="6 8" key="2">
    <citation type="submission" date="2016-08" db="EMBL/GenBank/DDBJ databases">
        <title>Characterization of Isolates of Eisenbergiella tayi Derived from Blood Cultures, Using Whole Genome Sequencing.</title>
        <authorList>
            <person name="Bernier A.-M."/>
            <person name="Burdz T."/>
            <person name="Wiebe D."/>
            <person name="Bernard K."/>
        </authorList>
    </citation>
    <scope>NUCLEOTIDE SEQUENCE [LARGE SCALE GENOMIC DNA]</scope>
    <source>
        <strain evidence="6 8">NML120146</strain>
    </source>
</reference>
<evidence type="ECO:0000256" key="2">
    <source>
        <dbReference type="ARBA" id="ARBA00023295"/>
    </source>
</evidence>
<proteinExistence type="predicted"/>
<reference evidence="5 7" key="1">
    <citation type="submission" date="2016-07" db="EMBL/GenBank/DDBJ databases">
        <title>Characterization of isolates of Eisenbergiella tayi derived from blood cultures, using whole genome sequencing.</title>
        <authorList>
            <person name="Burdz T."/>
            <person name="Wiebe D."/>
            <person name="Huynh C."/>
            <person name="Bernard K."/>
        </authorList>
    </citation>
    <scope>NUCLEOTIDE SEQUENCE [LARGE SCALE GENOMIC DNA]</scope>
    <source>
        <strain evidence="5 7">NML 110608</strain>
    </source>
</reference>
<protein>
    <submittedName>
        <fullName evidence="5">Beta-galactosidase</fullName>
    </submittedName>
</protein>